<reference evidence="6 7" key="1">
    <citation type="submission" date="2019-09" db="EMBL/GenBank/DDBJ databases">
        <title>Bird 10,000 Genomes (B10K) Project - Family phase.</title>
        <authorList>
            <person name="Zhang G."/>
        </authorList>
    </citation>
    <scope>NUCLEOTIDE SEQUENCE [LARGE SCALE GENOMIC DNA]</scope>
    <source>
        <strain evidence="6">B10K-DU-029-28</strain>
    </source>
</reference>
<gene>
    <name evidence="6" type="primary">Pacs1</name>
    <name evidence="6" type="ORF">ANHRUF_R02573</name>
</gene>
<evidence type="ECO:0000256" key="1">
    <source>
        <dbReference type="ARBA" id="ARBA00008590"/>
    </source>
</evidence>
<dbReference type="GO" id="GO:0072659">
    <property type="term" value="P:protein localization to plasma membrane"/>
    <property type="evidence" value="ECO:0007669"/>
    <property type="project" value="TreeGrafter"/>
</dbReference>
<comment type="similarity">
    <text evidence="1">Belongs to the PACS family.</text>
</comment>
<keyword evidence="7" id="KW-1185">Reference proteome</keyword>
<feature type="compositionally biased region" description="Polar residues" evidence="3">
    <location>
        <begin position="306"/>
        <end position="327"/>
    </location>
</feature>
<dbReference type="PANTHER" id="PTHR13280">
    <property type="entry name" value="PHOSPHOFURIN ACIDIC CLUSTER SORTING PROTEIN"/>
    <property type="match status" value="1"/>
</dbReference>
<dbReference type="InterPro" id="IPR057541">
    <property type="entry name" value="PACS1/2_N"/>
</dbReference>
<evidence type="ECO:0000259" key="4">
    <source>
        <dbReference type="Pfam" id="PF10254"/>
    </source>
</evidence>
<evidence type="ECO:0000259" key="5">
    <source>
        <dbReference type="Pfam" id="PF25332"/>
    </source>
</evidence>
<keyword evidence="2" id="KW-0597">Phosphoprotein</keyword>
<comment type="caution">
    <text evidence="6">The sequence shown here is derived from an EMBL/GenBank/DDBJ whole genome shotgun (WGS) entry which is preliminary data.</text>
</comment>
<name>A0A7L3G9R7_9AVES</name>
<accession>A0A7L3G9R7</accession>
<feature type="compositionally biased region" description="Low complexity" evidence="3">
    <location>
        <begin position="348"/>
        <end position="359"/>
    </location>
</feature>
<organism evidence="6 7">
    <name type="scientific">Anhinga rufa</name>
    <name type="common">African darter</name>
    <dbReference type="NCBI Taxonomy" id="317792"/>
    <lineage>
        <taxon>Eukaryota</taxon>
        <taxon>Metazoa</taxon>
        <taxon>Chordata</taxon>
        <taxon>Craniata</taxon>
        <taxon>Vertebrata</taxon>
        <taxon>Euteleostomi</taxon>
        <taxon>Archelosauria</taxon>
        <taxon>Archosauria</taxon>
        <taxon>Dinosauria</taxon>
        <taxon>Saurischia</taxon>
        <taxon>Theropoda</taxon>
        <taxon>Coelurosauria</taxon>
        <taxon>Aves</taxon>
        <taxon>Neognathae</taxon>
        <taxon>Neoaves</taxon>
        <taxon>Aequornithes</taxon>
        <taxon>Suliformes</taxon>
        <taxon>Anhingidae</taxon>
        <taxon>Anhinga</taxon>
    </lineage>
</organism>
<feature type="domain" description="Phosphofurin acidic cluster sorting protein 1/2 C-terminal" evidence="4">
    <location>
        <begin position="444"/>
        <end position="881"/>
    </location>
</feature>
<sequence length="884" mass="97064">MVVPECVPFSLSYRLCSLRLKKLTVLKELDKELSSVLIAVKIQGSKRVLRSNEYILPPGGLMETELELTFSLQYPHFLKRDGNKLQIMLQRRKRYKNRTILGYKTLAVGIINMAEVMQHPTDGGQLLGLHSNMKDVNIRVAEISIYSLSSQPIDHEDGSVPSGPKIKASDRSPDIDNYSEEEDDSFSSEQEASDDAVQGQDLFDEEDDLRKTKKARRKMIRTTSMTRQPNFKQKFVALLKRFKVTEEVLDSDPVDQTQEVEEDLGLLYDSLEECNNSDSGPEIEDNESVHSTPKPTLRRFFEGVSHSGSQTEIGSLHSQKGQDQESGSPGEADKRKPGVLHPQEEPGVEVPAVELAAEETCSRLAPAEAATREGSVAQLGPGTKAELPSAVSPSKAESKQLWRPRSTSVKDRQSSKGQGGRASSLDSESSPDSWHSTQVPRKSVYDQLNQILVSDEQLPESIVLVNVAEWQGQYVSEQLQAHKQLVVSTCSVADIQAAFNTTVSRIQRYCNCNSHMPPPVKVVVAGDQSYLSIVLRFFVEQLASKTPDWLNYLRFLLVPLGSHPLAKYLASVDNKYSALFLDTAWRELFSRAEPPIAGEEWAGTSSALKGSPAATTSRLFVPADTVDIAGRVAQFIAGASLSHQLPISEAMLTYKQKSPDEDSCQKFVPFVGVVKVGLVEQSFSASVDSDDATVCTPSLLSSVPAAGGAAPYGKETVSTPPPSPSVSSGLSGAGSLSPGVEVMGLQVDYWTTQGLDKKKEGEKRETGIKNTLKSNFRSLQVSRIPGTGELVPPSTMAMTVVTKEKNKKVMFLSKKPKEKDLEPKSQVIEGITRLICTAKHQNTMLRVSIDGVEWNDVKFFQLAAQWPTHVKYLPVGIFGYSKSV</sequence>
<feature type="compositionally biased region" description="Low complexity" evidence="3">
    <location>
        <begin position="423"/>
        <end position="436"/>
    </location>
</feature>
<dbReference type="InterPro" id="IPR019381">
    <property type="entry name" value="PACS1/2_C"/>
</dbReference>
<feature type="non-terminal residue" evidence="6">
    <location>
        <position position="884"/>
    </location>
</feature>
<feature type="region of interest" description="Disordered" evidence="3">
    <location>
        <begin position="152"/>
        <end position="214"/>
    </location>
</feature>
<dbReference type="OrthoDB" id="28829at2759"/>
<evidence type="ECO:0000256" key="2">
    <source>
        <dbReference type="ARBA" id="ARBA00022553"/>
    </source>
</evidence>
<dbReference type="Pfam" id="PF25332">
    <property type="entry name" value="C2_PACS_N"/>
    <property type="match status" value="1"/>
</dbReference>
<dbReference type="AlphaFoldDB" id="A0A7L3G9R7"/>
<evidence type="ECO:0000313" key="6">
    <source>
        <dbReference type="EMBL" id="NXT89924.1"/>
    </source>
</evidence>
<proteinExistence type="inferred from homology"/>
<protein>
    <submittedName>
        <fullName evidence="6">PACS1 protein</fullName>
    </submittedName>
</protein>
<dbReference type="Pfam" id="PF10254">
    <property type="entry name" value="Pacs-1"/>
    <property type="match status" value="1"/>
</dbReference>
<evidence type="ECO:0000256" key="3">
    <source>
        <dbReference type="SAM" id="MobiDB-lite"/>
    </source>
</evidence>
<evidence type="ECO:0000313" key="7">
    <source>
        <dbReference type="Proteomes" id="UP000528690"/>
    </source>
</evidence>
<feature type="region of interest" description="Disordered" evidence="3">
    <location>
        <begin position="272"/>
        <end position="439"/>
    </location>
</feature>
<feature type="region of interest" description="Disordered" evidence="3">
    <location>
        <begin position="710"/>
        <end position="733"/>
    </location>
</feature>
<feature type="compositionally biased region" description="Acidic residues" evidence="3">
    <location>
        <begin position="177"/>
        <end position="194"/>
    </location>
</feature>
<dbReference type="PANTHER" id="PTHR13280:SF14">
    <property type="entry name" value="PHOSPHOFURIN ACIDIC CLUSTER SORTING PROTEIN 1"/>
    <property type="match status" value="1"/>
</dbReference>
<feature type="domain" description="Phosphofurin acidic cluster sorting protein 1/2 N-terminal C2" evidence="5">
    <location>
        <begin position="13"/>
        <end position="153"/>
    </location>
</feature>
<dbReference type="Proteomes" id="UP000528690">
    <property type="component" value="Unassembled WGS sequence"/>
</dbReference>
<dbReference type="EMBL" id="VZTV01044193">
    <property type="protein sequence ID" value="NXT89924.1"/>
    <property type="molecule type" value="Genomic_DNA"/>
</dbReference>
<feature type="non-terminal residue" evidence="6">
    <location>
        <position position="1"/>
    </location>
</feature>
<dbReference type="GO" id="GO:0044325">
    <property type="term" value="F:transmembrane transporter binding"/>
    <property type="evidence" value="ECO:0007669"/>
    <property type="project" value="TreeGrafter"/>
</dbReference>